<evidence type="ECO:0000313" key="3">
    <source>
        <dbReference type="Proteomes" id="UP000032180"/>
    </source>
</evidence>
<dbReference type="InterPro" id="IPR002083">
    <property type="entry name" value="MATH/TRAF_dom"/>
</dbReference>
<dbReference type="InterPro" id="IPR008974">
    <property type="entry name" value="TRAF-like"/>
</dbReference>
<evidence type="ECO:0000259" key="1">
    <source>
        <dbReference type="Pfam" id="PF22486"/>
    </source>
</evidence>
<organism evidence="2 3">
    <name type="scientific">Leersia perrieri</name>
    <dbReference type="NCBI Taxonomy" id="77586"/>
    <lineage>
        <taxon>Eukaryota</taxon>
        <taxon>Viridiplantae</taxon>
        <taxon>Streptophyta</taxon>
        <taxon>Embryophyta</taxon>
        <taxon>Tracheophyta</taxon>
        <taxon>Spermatophyta</taxon>
        <taxon>Magnoliopsida</taxon>
        <taxon>Liliopsida</taxon>
        <taxon>Poales</taxon>
        <taxon>Poaceae</taxon>
        <taxon>BOP clade</taxon>
        <taxon>Oryzoideae</taxon>
        <taxon>Oryzeae</taxon>
        <taxon>Oryzinae</taxon>
        <taxon>Leersia</taxon>
    </lineage>
</organism>
<dbReference type="Pfam" id="PF22486">
    <property type="entry name" value="MATH_2"/>
    <property type="match status" value="1"/>
</dbReference>
<dbReference type="Gene3D" id="2.60.210.10">
    <property type="entry name" value="Apoptosis, Tumor Necrosis Factor Receptor Associated Protein 2, Chain A"/>
    <property type="match status" value="1"/>
</dbReference>
<protein>
    <recommendedName>
        <fullName evidence="1">MATH domain-containing protein</fullName>
    </recommendedName>
</protein>
<sequence>MGASASSPAANANDASAPATMANGASAIVADAVTEQHDLTIDGYSHLKAILPTGQCATSRPFVAGGHEWYPNGSNGDGATEIVFCLRRAANNGEAAVVAKVQMVVLDGVGSPALFATSETTRFTEKGVGRRRFWWRRGALEEQSAGYATPPPANDRFVIRFFVTVFSRCRAEHRATPPPPPSKKFPIN</sequence>
<dbReference type="Proteomes" id="UP000032180">
    <property type="component" value="Chromosome 10"/>
</dbReference>
<keyword evidence="3" id="KW-1185">Reference proteome</keyword>
<dbReference type="CDD" id="cd00121">
    <property type="entry name" value="MATH"/>
    <property type="match status" value="1"/>
</dbReference>
<dbReference type="PANTHER" id="PTHR26379:SF396">
    <property type="entry name" value="BTB_POZ DOMAIN CONTAINING PROTEIN"/>
    <property type="match status" value="1"/>
</dbReference>
<reference evidence="3" key="2">
    <citation type="submission" date="2013-12" db="EMBL/GenBank/DDBJ databases">
        <authorList>
            <person name="Yu Y."/>
            <person name="Lee S."/>
            <person name="de Baynast K."/>
            <person name="Wissotski M."/>
            <person name="Liu L."/>
            <person name="Talag J."/>
            <person name="Goicoechea J."/>
            <person name="Angelova A."/>
            <person name="Jetty R."/>
            <person name="Kudrna D."/>
            <person name="Golser W."/>
            <person name="Rivera L."/>
            <person name="Zhang J."/>
            <person name="Wing R."/>
        </authorList>
    </citation>
    <scope>NUCLEOTIDE SEQUENCE</scope>
</reference>
<accession>A0A0D9XJX2</accession>
<reference evidence="2" key="3">
    <citation type="submission" date="2015-04" db="UniProtKB">
        <authorList>
            <consortium name="EnsemblPlants"/>
        </authorList>
    </citation>
    <scope>IDENTIFICATION</scope>
</reference>
<dbReference type="Gramene" id="LPERR10G07740.1">
    <property type="protein sequence ID" value="LPERR10G07740.1"/>
    <property type="gene ID" value="LPERR10G07740"/>
</dbReference>
<dbReference type="PANTHER" id="PTHR26379">
    <property type="entry name" value="BTB/POZ AND MATH DOMAIN-CONTAINING PROTEIN 1"/>
    <property type="match status" value="1"/>
</dbReference>
<dbReference type="HOGENOM" id="CLU_1374140_0_0_1"/>
<evidence type="ECO:0000313" key="2">
    <source>
        <dbReference type="EnsemblPlants" id="LPERR10G07740.1"/>
    </source>
</evidence>
<dbReference type="AlphaFoldDB" id="A0A0D9XJX2"/>
<dbReference type="SUPFAM" id="SSF49599">
    <property type="entry name" value="TRAF domain-like"/>
    <property type="match status" value="1"/>
</dbReference>
<reference evidence="2 3" key="1">
    <citation type="submission" date="2012-08" db="EMBL/GenBank/DDBJ databases">
        <title>Oryza genome evolution.</title>
        <authorList>
            <person name="Wing R.A."/>
        </authorList>
    </citation>
    <scope>NUCLEOTIDE SEQUENCE</scope>
</reference>
<name>A0A0D9XJX2_9ORYZ</name>
<dbReference type="InterPro" id="IPR045005">
    <property type="entry name" value="BPM1-6"/>
</dbReference>
<dbReference type="EnsemblPlants" id="LPERR10G07740.1">
    <property type="protein sequence ID" value="LPERR10G07740.1"/>
    <property type="gene ID" value="LPERR10G07740"/>
</dbReference>
<proteinExistence type="predicted"/>
<dbReference type="STRING" id="77586.A0A0D9XJX2"/>
<feature type="domain" description="MATH" evidence="1">
    <location>
        <begin position="37"/>
        <end position="159"/>
    </location>
</feature>
<dbReference type="GO" id="GO:0016567">
    <property type="term" value="P:protein ubiquitination"/>
    <property type="evidence" value="ECO:0007669"/>
    <property type="project" value="InterPro"/>
</dbReference>